<feature type="transmembrane region" description="Helical" evidence="7">
    <location>
        <begin position="245"/>
        <end position="265"/>
    </location>
</feature>
<feature type="transmembrane region" description="Helical" evidence="7">
    <location>
        <begin position="220"/>
        <end position="239"/>
    </location>
</feature>
<dbReference type="GO" id="GO:0005886">
    <property type="term" value="C:plasma membrane"/>
    <property type="evidence" value="ECO:0007669"/>
    <property type="project" value="UniProtKB-SubCell"/>
</dbReference>
<dbReference type="PANTHER" id="PTHR33362:SF5">
    <property type="entry name" value="C4-DICARBOXYLATE TRAP TRANSPORTER LARGE PERMEASE PROTEIN DCTM"/>
    <property type="match status" value="1"/>
</dbReference>
<feature type="transmembrane region" description="Helical" evidence="7">
    <location>
        <begin position="403"/>
        <end position="425"/>
    </location>
</feature>
<sequence length="437" mass="45814">MGLTDVQIGYAGIGLLLLLIALRVPIGVSLISVSFGGIWLLVGERAAWGTLGIVPYDFAASWQLSSIPMFLLMGFFCYHAGLTKGLFDAARVWFARLPGGLAVAAVFGSAGFAAVTGSSIACAAAMGRIAVPEMMRHRYDPGFATGTVAAAGTIGALIPPSILMILYGIIAQVPISQLFLGGTVAGLLTAFSYVAVIMIRTKINPRLAPHVEEHIGWRERFLALGDTWPVILLILGVFGGLFSGLFSATEAGAVGATLAMLIALLKGSLNFKVVKDALVETLLTSAALFIIAIGASMLSRFMAFSGAGDQFAALIGGLGADPVVLLIGIAFIYLILGMFLEPIGAMLLTLPIFLPIVGAADMNLVWFGVLLAKFLEIGMITPPIGLNVFVIKSVVGNLVSTGAIFRGIMWFLVADAVVVGLLITFPEVVLFLPRLLN</sequence>
<feature type="transmembrane region" description="Helical" evidence="7">
    <location>
        <begin position="101"/>
        <end position="131"/>
    </location>
</feature>
<dbReference type="AlphaFoldDB" id="A0A0F9HAU9"/>
<feature type="transmembrane region" description="Helical" evidence="7">
    <location>
        <begin position="277"/>
        <end position="299"/>
    </location>
</feature>
<feature type="transmembrane region" description="Helical" evidence="7">
    <location>
        <begin position="366"/>
        <end position="391"/>
    </location>
</feature>
<keyword evidence="4 7" id="KW-0812">Transmembrane</keyword>
<reference evidence="9" key="1">
    <citation type="journal article" date="2015" name="Nature">
        <title>Complex archaea that bridge the gap between prokaryotes and eukaryotes.</title>
        <authorList>
            <person name="Spang A."/>
            <person name="Saw J.H."/>
            <person name="Jorgensen S.L."/>
            <person name="Zaremba-Niedzwiedzka K."/>
            <person name="Martijn J."/>
            <person name="Lind A.E."/>
            <person name="van Eijk R."/>
            <person name="Schleper C."/>
            <person name="Guy L."/>
            <person name="Ettema T.J."/>
        </authorList>
    </citation>
    <scope>NUCLEOTIDE SEQUENCE</scope>
</reference>
<keyword evidence="6 7" id="KW-0472">Membrane</keyword>
<feature type="transmembrane region" description="Helical" evidence="7">
    <location>
        <begin position="12"/>
        <end position="42"/>
    </location>
</feature>
<accession>A0A0F9HAU9</accession>
<evidence type="ECO:0000256" key="4">
    <source>
        <dbReference type="ARBA" id="ARBA00022692"/>
    </source>
</evidence>
<comment type="caution">
    <text evidence="9">The sequence shown here is derived from an EMBL/GenBank/DDBJ whole genome shotgun (WGS) entry which is preliminary data.</text>
</comment>
<name>A0A0F9HAU9_9ZZZZ</name>
<evidence type="ECO:0000259" key="8">
    <source>
        <dbReference type="Pfam" id="PF06808"/>
    </source>
</evidence>
<evidence type="ECO:0000313" key="9">
    <source>
        <dbReference type="EMBL" id="KKM08165.1"/>
    </source>
</evidence>
<feature type="transmembrane region" description="Helical" evidence="7">
    <location>
        <begin position="62"/>
        <end position="81"/>
    </location>
</feature>
<organism evidence="9">
    <name type="scientific">marine sediment metagenome</name>
    <dbReference type="NCBI Taxonomy" id="412755"/>
    <lineage>
        <taxon>unclassified sequences</taxon>
        <taxon>metagenomes</taxon>
        <taxon>ecological metagenomes</taxon>
    </lineage>
</organism>
<feature type="transmembrane region" description="Helical" evidence="7">
    <location>
        <begin position="343"/>
        <end position="360"/>
    </location>
</feature>
<dbReference type="EMBL" id="LAZR01015610">
    <property type="protein sequence ID" value="KKM08165.1"/>
    <property type="molecule type" value="Genomic_DNA"/>
</dbReference>
<evidence type="ECO:0000256" key="6">
    <source>
        <dbReference type="ARBA" id="ARBA00023136"/>
    </source>
</evidence>
<dbReference type="InterPro" id="IPR010656">
    <property type="entry name" value="DctM"/>
</dbReference>
<dbReference type="Pfam" id="PF06808">
    <property type="entry name" value="DctM"/>
    <property type="match status" value="1"/>
</dbReference>
<dbReference type="InterPro" id="IPR004681">
    <property type="entry name" value="TRAP_DctM"/>
</dbReference>
<comment type="subcellular location">
    <subcellularLocation>
        <location evidence="1">Cell inner membrane</location>
        <topology evidence="1">Multi-pass membrane protein</topology>
    </subcellularLocation>
</comment>
<dbReference type="PANTHER" id="PTHR33362">
    <property type="entry name" value="SIALIC ACID TRAP TRANSPORTER PERMEASE PROTEIN SIAT-RELATED"/>
    <property type="match status" value="1"/>
</dbReference>
<keyword evidence="5 7" id="KW-1133">Transmembrane helix</keyword>
<keyword evidence="3" id="KW-0997">Cell inner membrane</keyword>
<evidence type="ECO:0000256" key="2">
    <source>
        <dbReference type="ARBA" id="ARBA00022475"/>
    </source>
</evidence>
<dbReference type="PIRSF" id="PIRSF006066">
    <property type="entry name" value="HI0050"/>
    <property type="match status" value="1"/>
</dbReference>
<evidence type="ECO:0000256" key="7">
    <source>
        <dbReference type="SAM" id="Phobius"/>
    </source>
</evidence>
<feature type="transmembrane region" description="Helical" evidence="7">
    <location>
        <begin position="143"/>
        <end position="170"/>
    </location>
</feature>
<protein>
    <recommendedName>
        <fullName evidence="8">TRAP C4-dicarboxylate transport system permease DctM subunit domain-containing protein</fullName>
    </recommendedName>
</protein>
<evidence type="ECO:0000256" key="5">
    <source>
        <dbReference type="ARBA" id="ARBA00022989"/>
    </source>
</evidence>
<dbReference type="GO" id="GO:0022857">
    <property type="term" value="F:transmembrane transporter activity"/>
    <property type="evidence" value="ECO:0007669"/>
    <property type="project" value="TreeGrafter"/>
</dbReference>
<proteinExistence type="predicted"/>
<feature type="domain" description="TRAP C4-dicarboxylate transport system permease DctM subunit" evidence="8">
    <location>
        <begin position="14"/>
        <end position="427"/>
    </location>
</feature>
<dbReference type="NCBIfam" id="TIGR00786">
    <property type="entry name" value="dctM"/>
    <property type="match status" value="1"/>
</dbReference>
<evidence type="ECO:0000256" key="1">
    <source>
        <dbReference type="ARBA" id="ARBA00004429"/>
    </source>
</evidence>
<keyword evidence="2" id="KW-1003">Cell membrane</keyword>
<evidence type="ECO:0000256" key="3">
    <source>
        <dbReference type="ARBA" id="ARBA00022519"/>
    </source>
</evidence>
<gene>
    <name evidence="9" type="ORF">LCGC14_1726600</name>
</gene>
<feature type="transmembrane region" description="Helical" evidence="7">
    <location>
        <begin position="176"/>
        <end position="199"/>
    </location>
</feature>
<feature type="transmembrane region" description="Helical" evidence="7">
    <location>
        <begin position="311"/>
        <end position="336"/>
    </location>
</feature>